<gene>
    <name evidence="3" type="ORF">SBU_000388</name>
</gene>
<keyword evidence="2" id="KW-1133">Transmembrane helix</keyword>
<keyword evidence="2" id="KW-0812">Transmembrane</keyword>
<protein>
    <submittedName>
        <fullName evidence="3">Uncharacterized protein</fullName>
    </submittedName>
</protein>
<keyword evidence="4" id="KW-1185">Reference proteome</keyword>
<feature type="transmembrane region" description="Helical" evidence="2">
    <location>
        <begin position="283"/>
        <end position="307"/>
    </location>
</feature>
<dbReference type="Proteomes" id="UP000185779">
    <property type="component" value="Unassembled WGS sequence"/>
</dbReference>
<keyword evidence="2" id="KW-0472">Membrane</keyword>
<keyword evidence="1" id="KW-0175">Coiled coil</keyword>
<feature type="transmembrane region" description="Helical" evidence="2">
    <location>
        <begin position="165"/>
        <end position="181"/>
    </location>
</feature>
<feature type="transmembrane region" description="Helical" evidence="2">
    <location>
        <begin position="193"/>
        <end position="213"/>
    </location>
</feature>
<comment type="caution">
    <text evidence="3">The sequence shown here is derived from an EMBL/GenBank/DDBJ whole genome shotgun (WGS) entry which is preliminary data.</text>
</comment>
<feature type="coiled-coil region" evidence="1">
    <location>
        <begin position="96"/>
        <end position="123"/>
    </location>
</feature>
<sequence>MEVETKTPVSDKIGLVGSLIASVMIFLLAIYSFIIDLFVDFNLYGIIIDFIFLFIAFEVGFFAMRTFGRLIYYEKIVDASFEKGIYKRLEPLLRKIAEVGVEIDEMREEVDLVNRKVATIIAEQAKVSPEMIAPGASMKFAVKTILLTVLTMAGFLYMLQYPIGVVHYATLGFYILWWLFLTGEFELFEEMGAWLFVSVPILIIPIGAIIFHALFGLNAMIGIFYGGLALFIVIYYSWAMHTKKGVLPFSIPAFNLPKIKKKEFRSQDRLAPLNSTLKEKKILFIRGADVLILLLTFVLLGILIYLFI</sequence>
<evidence type="ECO:0000256" key="2">
    <source>
        <dbReference type="SAM" id="Phobius"/>
    </source>
</evidence>
<evidence type="ECO:0000313" key="3">
    <source>
        <dbReference type="EMBL" id="OFV66421.1"/>
    </source>
</evidence>
<evidence type="ECO:0000256" key="1">
    <source>
        <dbReference type="SAM" id="Coils"/>
    </source>
</evidence>
<name>A0A1F2P6V8_9EURY</name>
<feature type="transmembrane region" description="Helical" evidence="2">
    <location>
        <begin position="219"/>
        <end position="238"/>
    </location>
</feature>
<feature type="transmembrane region" description="Helical" evidence="2">
    <location>
        <begin position="140"/>
        <end position="159"/>
    </location>
</feature>
<dbReference type="STRING" id="1839936.SBU_000388"/>
<reference evidence="3" key="1">
    <citation type="submission" date="2016-05" db="EMBL/GenBank/DDBJ databases">
        <title>Microbial consortia oxidize butane by reversing methanogenesis.</title>
        <authorList>
            <person name="Laso-Perez R."/>
            <person name="Richter M."/>
            <person name="Wegener G."/>
            <person name="Musat F."/>
        </authorList>
    </citation>
    <scope>NUCLEOTIDE SEQUENCE [LARGE SCALE GENOMIC DNA]</scope>
    <source>
        <strain evidence="3">BOX1</strain>
    </source>
</reference>
<feature type="transmembrane region" description="Helical" evidence="2">
    <location>
        <begin position="12"/>
        <end position="35"/>
    </location>
</feature>
<evidence type="ECO:0000313" key="4">
    <source>
        <dbReference type="Proteomes" id="UP000185779"/>
    </source>
</evidence>
<organism evidence="3 4">
    <name type="scientific">Candidatus Syntropharchaeum butanivorans</name>
    <dbReference type="NCBI Taxonomy" id="1839936"/>
    <lineage>
        <taxon>Archaea</taxon>
        <taxon>Methanobacteriati</taxon>
        <taxon>Methanobacteriota</taxon>
        <taxon>Stenosarchaea group</taxon>
        <taxon>Methanomicrobia</taxon>
        <taxon>Methanosarcinales</taxon>
        <taxon>ANME-2 cluster</taxon>
        <taxon>Candidatus Syntropharchaeum</taxon>
    </lineage>
</organism>
<feature type="transmembrane region" description="Helical" evidence="2">
    <location>
        <begin position="41"/>
        <end position="63"/>
    </location>
</feature>
<dbReference type="AlphaFoldDB" id="A0A1F2P6V8"/>
<dbReference type="EMBL" id="LYOR01000002">
    <property type="protein sequence ID" value="OFV66421.1"/>
    <property type="molecule type" value="Genomic_DNA"/>
</dbReference>
<proteinExistence type="predicted"/>
<accession>A0A1F2P6V8</accession>